<evidence type="ECO:0000313" key="2">
    <source>
        <dbReference type="Proteomes" id="UP001202961"/>
    </source>
</evidence>
<dbReference type="Pfam" id="PF10946">
    <property type="entry name" value="DUF2625"/>
    <property type="match status" value="1"/>
</dbReference>
<dbReference type="Proteomes" id="UP001202961">
    <property type="component" value="Unassembled WGS sequence"/>
</dbReference>
<comment type="caution">
    <text evidence="1">The sequence shown here is derived from an EMBL/GenBank/DDBJ whole genome shotgun (WGS) entry which is preliminary data.</text>
</comment>
<dbReference type="EMBL" id="JAMQBK010000019">
    <property type="protein sequence ID" value="MCM2370231.1"/>
    <property type="molecule type" value="Genomic_DNA"/>
</dbReference>
<gene>
    <name evidence="1" type="ORF">NB063_06290</name>
</gene>
<name>A0ABT0U040_9BACT</name>
<dbReference type="InterPro" id="IPR021239">
    <property type="entry name" value="DUF2625"/>
</dbReference>
<accession>A0ABT0U040</accession>
<evidence type="ECO:0000313" key="1">
    <source>
        <dbReference type="EMBL" id="MCM2370231.1"/>
    </source>
</evidence>
<organism evidence="1 2">
    <name type="scientific">Aporhodopirellula aestuarii</name>
    <dbReference type="NCBI Taxonomy" id="2950107"/>
    <lineage>
        <taxon>Bacteria</taxon>
        <taxon>Pseudomonadati</taxon>
        <taxon>Planctomycetota</taxon>
        <taxon>Planctomycetia</taxon>
        <taxon>Pirellulales</taxon>
        <taxon>Pirellulaceae</taxon>
        <taxon>Aporhodopirellula</taxon>
    </lineage>
</organism>
<feature type="non-terminal residue" evidence="1">
    <location>
        <position position="1"/>
    </location>
</feature>
<dbReference type="RefSeq" id="WP_250927903.1">
    <property type="nucleotide sequence ID" value="NZ_JAMQBK010000019.1"/>
</dbReference>
<dbReference type="NCBIfam" id="NF008498">
    <property type="entry name" value="PRK11408.1-5"/>
    <property type="match status" value="1"/>
</dbReference>
<protein>
    <submittedName>
        <fullName evidence="1">DUF2625 domain-containing protein</fullName>
    </submittedName>
</protein>
<keyword evidence="2" id="KW-1185">Reference proteome</keyword>
<proteinExistence type="predicted"/>
<reference evidence="1 2" key="1">
    <citation type="journal article" date="2022" name="Syst. Appl. Microbiol.">
        <title>Rhodopirellula aestuarii sp. nov., a novel member of the genus Rhodopirellula isolated from brackish sediments collected in the Tagus River estuary, Portugal.</title>
        <authorList>
            <person name="Vitorino I.R."/>
            <person name="Klimek D."/>
            <person name="Calusinska M."/>
            <person name="Lobo-da-Cunha A."/>
            <person name="Vasconcelos V."/>
            <person name="Lage O.M."/>
        </authorList>
    </citation>
    <scope>NUCLEOTIDE SEQUENCE [LARGE SCALE GENOMIC DNA]</scope>
    <source>
        <strain evidence="1 2">ICT_H3.1</strain>
    </source>
</reference>
<sequence length="259" mass="28993">VTNGSTVFLIQRVFSVTQLVVRWPATQTAARISQMRSLDELIEYDDPRWPDVRRWMAEATNGVSVFPPVESTRADALLATQVTTRSPMGAIIYESGGMLVDHGWLRILGGGCNAFTRSLPQWNRDCGLMTENSPPPFLLVADDVAGGFFAVNGGSLGNDAGNLYYFAPDTLDWEPLDMGYTDFIHWAFSGDLQSFYADFRWTDWVSEIADMSPDRTISFYPFLWTEADNLDSRHRGSVPVLEAFSLQVDMARQLNGRPT</sequence>